<evidence type="ECO:0000313" key="1">
    <source>
        <dbReference type="EMBL" id="GFR94230.1"/>
    </source>
</evidence>
<protein>
    <submittedName>
        <fullName evidence="1">Uncharacterized protein</fullName>
    </submittedName>
</protein>
<comment type="caution">
    <text evidence="1">The sequence shown here is derived from an EMBL/GenBank/DDBJ whole genome shotgun (WGS) entry which is preliminary data.</text>
</comment>
<proteinExistence type="predicted"/>
<name>A0AAV4HBT4_9GAST</name>
<gene>
    <name evidence="1" type="ORF">ElyMa_004397400</name>
</gene>
<evidence type="ECO:0000313" key="2">
    <source>
        <dbReference type="Proteomes" id="UP000762676"/>
    </source>
</evidence>
<keyword evidence="2" id="KW-1185">Reference proteome</keyword>
<dbReference type="AlphaFoldDB" id="A0AAV4HBT4"/>
<sequence>MLAPEIAHSSYLKERLARFQALAAKFSNALNLASQDLDSSSEQLVHPSLRSVIRCSVCGSRGQRGIARMKSCSKKVSPANLAATTGGQLQRVEADDDEEVVTHTYSHETHTHARAAIDKLVRLAARWETCGGKRVGGCASITYRQRINTHSFL</sequence>
<accession>A0AAV4HBT4</accession>
<reference evidence="1 2" key="1">
    <citation type="journal article" date="2021" name="Elife">
        <title>Chloroplast acquisition without the gene transfer in kleptoplastic sea slugs, Plakobranchus ocellatus.</title>
        <authorList>
            <person name="Maeda T."/>
            <person name="Takahashi S."/>
            <person name="Yoshida T."/>
            <person name="Shimamura S."/>
            <person name="Takaki Y."/>
            <person name="Nagai Y."/>
            <person name="Toyoda A."/>
            <person name="Suzuki Y."/>
            <person name="Arimoto A."/>
            <person name="Ishii H."/>
            <person name="Satoh N."/>
            <person name="Nishiyama T."/>
            <person name="Hasebe M."/>
            <person name="Maruyama T."/>
            <person name="Minagawa J."/>
            <person name="Obokata J."/>
            <person name="Shigenobu S."/>
        </authorList>
    </citation>
    <scope>NUCLEOTIDE SEQUENCE [LARGE SCALE GENOMIC DNA]</scope>
</reference>
<dbReference type="EMBL" id="BMAT01008880">
    <property type="protein sequence ID" value="GFR94230.1"/>
    <property type="molecule type" value="Genomic_DNA"/>
</dbReference>
<organism evidence="1 2">
    <name type="scientific">Elysia marginata</name>
    <dbReference type="NCBI Taxonomy" id="1093978"/>
    <lineage>
        <taxon>Eukaryota</taxon>
        <taxon>Metazoa</taxon>
        <taxon>Spiralia</taxon>
        <taxon>Lophotrochozoa</taxon>
        <taxon>Mollusca</taxon>
        <taxon>Gastropoda</taxon>
        <taxon>Heterobranchia</taxon>
        <taxon>Euthyneura</taxon>
        <taxon>Panpulmonata</taxon>
        <taxon>Sacoglossa</taxon>
        <taxon>Placobranchoidea</taxon>
        <taxon>Plakobranchidae</taxon>
        <taxon>Elysia</taxon>
    </lineage>
</organism>
<dbReference type="Proteomes" id="UP000762676">
    <property type="component" value="Unassembled WGS sequence"/>
</dbReference>